<feature type="transmembrane region" description="Helical" evidence="1">
    <location>
        <begin position="116"/>
        <end position="134"/>
    </location>
</feature>
<accession>A0A7J8J582</accession>
<reference evidence="2 3" key="1">
    <citation type="journal article" date="2020" name="Nature">
        <title>Six reference-quality genomes reveal evolution of bat adaptations.</title>
        <authorList>
            <person name="Jebb D."/>
            <person name="Huang Z."/>
            <person name="Pippel M."/>
            <person name="Hughes G.M."/>
            <person name="Lavrichenko K."/>
            <person name="Devanna P."/>
            <person name="Winkler S."/>
            <person name="Jermiin L.S."/>
            <person name="Skirmuntt E.C."/>
            <person name="Katzourakis A."/>
            <person name="Burkitt-Gray L."/>
            <person name="Ray D.A."/>
            <person name="Sullivan K.A.M."/>
            <person name="Roscito J.G."/>
            <person name="Kirilenko B.M."/>
            <person name="Davalos L.M."/>
            <person name="Corthals A.P."/>
            <person name="Power M.L."/>
            <person name="Jones G."/>
            <person name="Ransome R.D."/>
            <person name="Dechmann D.K.N."/>
            <person name="Locatelli A.G."/>
            <person name="Puechmaille S.J."/>
            <person name="Fedrigo O."/>
            <person name="Jarvis E.D."/>
            <person name="Hiller M."/>
            <person name="Vernes S.C."/>
            <person name="Myers E.W."/>
            <person name="Teeling E.C."/>
        </authorList>
    </citation>
    <scope>NUCLEOTIDE SEQUENCE [LARGE SCALE GENOMIC DNA]</scope>
    <source>
        <strain evidence="2">MMolMol1</strain>
        <tissue evidence="2">Muscle</tissue>
    </source>
</reference>
<evidence type="ECO:0000313" key="2">
    <source>
        <dbReference type="EMBL" id="KAF6491661.1"/>
    </source>
</evidence>
<keyword evidence="2" id="KW-0675">Receptor</keyword>
<proteinExistence type="predicted"/>
<name>A0A7J8J582_MOLMO</name>
<dbReference type="EMBL" id="JACASF010000002">
    <property type="protein sequence ID" value="KAF6491661.1"/>
    <property type="molecule type" value="Genomic_DNA"/>
</dbReference>
<keyword evidence="1" id="KW-1133">Transmembrane helix</keyword>
<evidence type="ECO:0000313" key="3">
    <source>
        <dbReference type="Proteomes" id="UP000550707"/>
    </source>
</evidence>
<dbReference type="AlphaFoldDB" id="A0A7J8J582"/>
<comment type="caution">
    <text evidence="2">The sequence shown here is derived from an EMBL/GenBank/DDBJ whole genome shotgun (WGS) entry which is preliminary data.</text>
</comment>
<feature type="transmembrane region" description="Helical" evidence="1">
    <location>
        <begin position="90"/>
        <end position="110"/>
    </location>
</feature>
<evidence type="ECO:0000256" key="1">
    <source>
        <dbReference type="SAM" id="Phobius"/>
    </source>
</evidence>
<protein>
    <submittedName>
        <fullName evidence="2">Adhesion G protein-coupled receptor G2</fullName>
    </submittedName>
</protein>
<organism evidence="2 3">
    <name type="scientific">Molossus molossus</name>
    <name type="common">Pallas' mastiff bat</name>
    <name type="synonym">Vespertilio molossus</name>
    <dbReference type="NCBI Taxonomy" id="27622"/>
    <lineage>
        <taxon>Eukaryota</taxon>
        <taxon>Metazoa</taxon>
        <taxon>Chordata</taxon>
        <taxon>Craniata</taxon>
        <taxon>Vertebrata</taxon>
        <taxon>Euteleostomi</taxon>
        <taxon>Mammalia</taxon>
        <taxon>Eutheria</taxon>
        <taxon>Laurasiatheria</taxon>
        <taxon>Chiroptera</taxon>
        <taxon>Yangochiroptera</taxon>
        <taxon>Molossidae</taxon>
        <taxon>Molossus</taxon>
    </lineage>
</organism>
<dbReference type="Proteomes" id="UP000550707">
    <property type="component" value="Unassembled WGS sequence"/>
</dbReference>
<sequence length="136" mass="14984">MFFSGGQCGHVGRPEELLMFKIFLVICLHVVLVTSLEENADNSSLLPPSADSLIGLVSYSNGTPEVETTSLNDVTSTVLSTLNKTGNIKLFLNIIAVFCGLSFSVLWSWISKGYLLAHFLCLQLLICDLFYFDIEL</sequence>
<keyword evidence="3" id="KW-1185">Reference proteome</keyword>
<keyword evidence="1" id="KW-0812">Transmembrane</keyword>
<keyword evidence="1" id="KW-0472">Membrane</keyword>
<feature type="transmembrane region" description="Helical" evidence="1">
    <location>
        <begin position="18"/>
        <end position="36"/>
    </location>
</feature>
<gene>
    <name evidence="2" type="ORF">HJG59_000378</name>
</gene>